<dbReference type="AlphaFoldDB" id="A0A976IGZ3"/>
<organism evidence="1 2">
    <name type="scientific">Bremia lactucae</name>
    <name type="common">Lettuce downy mildew</name>
    <dbReference type="NCBI Taxonomy" id="4779"/>
    <lineage>
        <taxon>Eukaryota</taxon>
        <taxon>Sar</taxon>
        <taxon>Stramenopiles</taxon>
        <taxon>Oomycota</taxon>
        <taxon>Peronosporomycetes</taxon>
        <taxon>Peronosporales</taxon>
        <taxon>Peronosporaceae</taxon>
        <taxon>Bremia</taxon>
    </lineage>
</organism>
<dbReference type="Proteomes" id="UP000294530">
    <property type="component" value="Unassembled WGS sequence"/>
</dbReference>
<evidence type="ECO:0000313" key="1">
    <source>
        <dbReference type="EMBL" id="TDH71145.1"/>
    </source>
</evidence>
<dbReference type="KEGG" id="blac:94347268"/>
<proteinExistence type="predicted"/>
<dbReference type="GeneID" id="94347268"/>
<comment type="caution">
    <text evidence="1">The sequence shown here is derived from an EMBL/GenBank/DDBJ whole genome shotgun (WGS) entry which is preliminary data.</text>
</comment>
<keyword evidence="2" id="KW-1185">Reference proteome</keyword>
<gene>
    <name evidence="1" type="ORF">CCR75_003503</name>
</gene>
<reference evidence="1 2" key="1">
    <citation type="journal article" date="2021" name="Genome Biol.">
        <title>AFLAP: assembly-free linkage analysis pipeline using k-mers from genome sequencing data.</title>
        <authorList>
            <person name="Fletcher K."/>
            <person name="Zhang L."/>
            <person name="Gil J."/>
            <person name="Han R."/>
            <person name="Cavanaugh K."/>
            <person name="Michelmore R."/>
        </authorList>
    </citation>
    <scope>NUCLEOTIDE SEQUENCE [LARGE SCALE GENOMIC DNA]</scope>
    <source>
        <strain evidence="1 2">SF5</strain>
    </source>
</reference>
<dbReference type="OrthoDB" id="77806at2759"/>
<accession>A0A976IGZ3</accession>
<dbReference type="EMBL" id="SHOA02000004">
    <property type="protein sequence ID" value="TDH71145.1"/>
    <property type="molecule type" value="Genomic_DNA"/>
</dbReference>
<sequence>MDRLLNEAQPEEVTDKFATNNDKTCALATGSLSTSTASIGFHILSASGAMSLAPLRLPSINFLTATAATLPPIRFQSLNSCAKPPISLRHEATSSVLVASAPANHNVAATDNLLCRYRNKKCWLPRTIKRNGKRHNLCERHRAKANQNQRKLERKRRTQKRILQRMHSQNAARIMETTKDSFVAQNEINVALFSGNDYRVFF</sequence>
<evidence type="ECO:0000313" key="2">
    <source>
        <dbReference type="Proteomes" id="UP000294530"/>
    </source>
</evidence>
<name>A0A976IGZ3_BRELC</name>
<dbReference type="RefSeq" id="XP_067820644.1">
    <property type="nucleotide sequence ID" value="XM_067961597.1"/>
</dbReference>
<protein>
    <submittedName>
        <fullName evidence="1">Uncharacterized protein</fullName>
    </submittedName>
</protein>